<dbReference type="HOGENOM" id="CLU_179808_0_0_5"/>
<evidence type="ECO:0000313" key="1">
    <source>
        <dbReference type="EMBL" id="EJF78209.1"/>
    </source>
</evidence>
<keyword evidence="2" id="KW-1185">Reference proteome</keyword>
<name>J0Q6E3_9HYPH</name>
<organism evidence="1 2">
    <name type="scientific">Bartonella birtlesii LL-WM9</name>
    <dbReference type="NCBI Taxonomy" id="1094552"/>
    <lineage>
        <taxon>Bacteria</taxon>
        <taxon>Pseudomonadati</taxon>
        <taxon>Pseudomonadota</taxon>
        <taxon>Alphaproteobacteria</taxon>
        <taxon>Hyphomicrobiales</taxon>
        <taxon>Bartonellaceae</taxon>
        <taxon>Bartonella</taxon>
    </lineage>
</organism>
<sequence>MIKKKYELTDKIDMIYLRQFSNFLFDKILSVCLLSNQVLEKHLESIADRLPKQSFLRTLKALTHCMLHAYNDFVGCSYAIQYPYGESVTTDYRPCFSAPGILYWMSMKNL</sequence>
<dbReference type="Proteomes" id="UP000008748">
    <property type="component" value="Unassembled WGS sequence"/>
</dbReference>
<protein>
    <submittedName>
        <fullName evidence="1">Uncharacterized protein</fullName>
    </submittedName>
</protein>
<reference evidence="1 2" key="1">
    <citation type="submission" date="2012-03" db="EMBL/GenBank/DDBJ databases">
        <title>The Genome Sequence of Bartonella birtlesii LL-WM9.</title>
        <authorList>
            <consortium name="The Broad Institute Genome Sequencing Platform"/>
            <consortium name="The Broad Institute Genome Sequencing Center for Infectious Disease"/>
            <person name="Feldgarden M."/>
            <person name="Kirby J."/>
            <person name="Kosoy M."/>
            <person name="Birtles R."/>
            <person name="Probert W.S."/>
            <person name="Chiaraviglio L."/>
            <person name="Young S.K."/>
            <person name="Zeng Q."/>
            <person name="Gargeya S."/>
            <person name="Fitzgerald M."/>
            <person name="Haas B."/>
            <person name="Abouelleil A."/>
            <person name="Alvarado L."/>
            <person name="Arachchi H.M."/>
            <person name="Berlin A."/>
            <person name="Chapman S.B."/>
            <person name="Gearin G."/>
            <person name="Goldberg J."/>
            <person name="Griggs A."/>
            <person name="Gujja S."/>
            <person name="Hansen M."/>
            <person name="Heiman D."/>
            <person name="Howarth C."/>
            <person name="Larimer J."/>
            <person name="Lui A."/>
            <person name="MacDonald P.J.P."/>
            <person name="McCowen C."/>
            <person name="Montmayeur A."/>
            <person name="Murphy C."/>
            <person name="Neiman D."/>
            <person name="Pearson M."/>
            <person name="Priest M."/>
            <person name="Roberts A."/>
            <person name="Saif S."/>
            <person name="Shea T."/>
            <person name="Sisk P."/>
            <person name="Stolte C."/>
            <person name="Sykes S."/>
            <person name="Wortman J."/>
            <person name="Nusbaum C."/>
            <person name="Birren B."/>
        </authorList>
    </citation>
    <scope>NUCLEOTIDE SEQUENCE [LARGE SCALE GENOMIC DNA]</scope>
    <source>
        <strain evidence="1 2">LL-WM9</strain>
    </source>
</reference>
<dbReference type="EMBL" id="AIMC01000001">
    <property type="protein sequence ID" value="EJF78209.1"/>
    <property type="molecule type" value="Genomic_DNA"/>
</dbReference>
<dbReference type="AlphaFoldDB" id="J0Q6E3"/>
<accession>J0Q6E3</accession>
<comment type="caution">
    <text evidence="1">The sequence shown here is derived from an EMBL/GenBank/DDBJ whole genome shotgun (WGS) entry which is preliminary data.</text>
</comment>
<proteinExistence type="predicted"/>
<evidence type="ECO:0000313" key="2">
    <source>
        <dbReference type="Proteomes" id="UP000008748"/>
    </source>
</evidence>
<gene>
    <name evidence="1" type="ORF">ME7_00200</name>
</gene>